<dbReference type="AlphaFoldDB" id="C6C4J9"/>
<evidence type="ECO:0000313" key="2">
    <source>
        <dbReference type="Proteomes" id="UP000002734"/>
    </source>
</evidence>
<dbReference type="HOGENOM" id="CLU_3288606_0_0_6"/>
<name>C6C4J9_MUSP7</name>
<dbReference type="RefSeq" id="WP_012765390.1">
    <property type="nucleotide sequence ID" value="NC_012880.1"/>
</dbReference>
<dbReference type="EMBL" id="CP001654">
    <property type="protein sequence ID" value="ACS85573.1"/>
    <property type="molecule type" value="Genomic_DNA"/>
</dbReference>
<sequence>MKTYTITEARKNIATVIDTAAPFISSAAGGAGYLAIDQIA</sequence>
<reference evidence="1" key="1">
    <citation type="submission" date="2009-06" db="EMBL/GenBank/DDBJ databases">
        <title>Complete sequence of Dickeya dadantii Ech703.</title>
        <authorList>
            <consortium name="US DOE Joint Genome Institute"/>
            <person name="Lucas S."/>
            <person name="Copeland A."/>
            <person name="Lapidus A."/>
            <person name="Glavina del Rio T."/>
            <person name="Dalin E."/>
            <person name="Tice H."/>
            <person name="Bruce D."/>
            <person name="Goodwin L."/>
            <person name="Pitluck S."/>
            <person name="Chertkov O."/>
            <person name="Brettin T."/>
            <person name="Detter J.C."/>
            <person name="Han C."/>
            <person name="Larimer F."/>
            <person name="Land M."/>
            <person name="Hauser L."/>
            <person name="Kyrpides N."/>
            <person name="Mikhailova N."/>
            <person name="Balakrishnan V."/>
            <person name="Glasner J."/>
            <person name="Perna N.T."/>
        </authorList>
    </citation>
    <scope>NUCLEOTIDE SEQUENCE [LARGE SCALE GENOMIC DNA]</scope>
    <source>
        <strain evidence="1">Ech703</strain>
    </source>
</reference>
<keyword evidence="2" id="KW-1185">Reference proteome</keyword>
<dbReference type="Proteomes" id="UP000002734">
    <property type="component" value="Chromosome"/>
</dbReference>
<proteinExistence type="predicted"/>
<evidence type="ECO:0000313" key="1">
    <source>
        <dbReference type="EMBL" id="ACS85573.1"/>
    </source>
</evidence>
<protein>
    <submittedName>
        <fullName evidence="1">Uncharacterized protein</fullName>
    </submittedName>
</protein>
<accession>C6C4J9</accession>
<gene>
    <name evidence="1" type="ordered locus">Dd703_1777</name>
</gene>
<dbReference type="KEGG" id="dda:Dd703_1777"/>
<organism evidence="1 2">
    <name type="scientific">Musicola paradisiaca (strain Ech703)</name>
    <name type="common">Dickeya paradisiaca</name>
    <name type="synonym">Dickeya dadantii</name>
    <dbReference type="NCBI Taxonomy" id="579405"/>
    <lineage>
        <taxon>Bacteria</taxon>
        <taxon>Pseudomonadati</taxon>
        <taxon>Pseudomonadota</taxon>
        <taxon>Gammaproteobacteria</taxon>
        <taxon>Enterobacterales</taxon>
        <taxon>Pectobacteriaceae</taxon>
        <taxon>Musicola</taxon>
    </lineage>
</organism>